<feature type="region of interest" description="Disordered" evidence="1">
    <location>
        <begin position="338"/>
        <end position="375"/>
    </location>
</feature>
<dbReference type="Gene3D" id="1.25.40.10">
    <property type="entry name" value="Tetratricopeptide repeat domain"/>
    <property type="match status" value="1"/>
</dbReference>
<evidence type="ECO:0000313" key="2">
    <source>
        <dbReference type="EMBL" id="CAK0792863.1"/>
    </source>
</evidence>
<comment type="caution">
    <text evidence="2">The sequence shown here is derived from an EMBL/GenBank/DDBJ whole genome shotgun (WGS) entry which is preliminary data.</text>
</comment>
<sequence>MAQNILEQAKAMLEEAERLLEEQAAAGAGDADARSLFESRMGEALVAAQEALVEFRRASDAEGRLSALEVVVQCGLALNDQFGPLMAASDELAMLKKTGDKAATSRAMDMLQSVQSARGDPQAALETAEEWLSLQRELGDLPGEAKALRVKASLKLDVGRHNEAAALAAESLKLYQQLGLQEGAAAAQRTVSRVCAARGVVDKAPNRQEALEALQGLAAAVEARDQRGWDAALKVLNETGAYSQADVDGVMKKALEKDPVGAQDFLDKQGIGSGQKKEHTKSASDAKFHIKEMNQTDLYVNFRAGGLQYGPRFRCLQGYGFESSKGRGAFAVLQVSEERTGRLSSPGIRGSWTGCSRRRSRSTEPAGRPGPAPPPPLLLRLLTFVCALEPRCSSSPGSPQNKSGRAATAARREWPPAGPGSGSPGPPSRAALAGAPTMRGPRKE</sequence>
<reference evidence="2" key="1">
    <citation type="submission" date="2023-10" db="EMBL/GenBank/DDBJ databases">
        <authorList>
            <person name="Chen Y."/>
            <person name="Shah S."/>
            <person name="Dougan E. K."/>
            <person name="Thang M."/>
            <person name="Chan C."/>
        </authorList>
    </citation>
    <scope>NUCLEOTIDE SEQUENCE [LARGE SCALE GENOMIC DNA]</scope>
</reference>
<dbReference type="Proteomes" id="UP001189429">
    <property type="component" value="Unassembled WGS sequence"/>
</dbReference>
<gene>
    <name evidence="2" type="ORF">PCOR1329_LOCUS3325</name>
</gene>
<dbReference type="EMBL" id="CAUYUJ010000854">
    <property type="protein sequence ID" value="CAK0792863.1"/>
    <property type="molecule type" value="Genomic_DNA"/>
</dbReference>
<name>A0ABN9PIR0_9DINO</name>
<protein>
    <submittedName>
        <fullName evidence="2">Uncharacterized protein</fullName>
    </submittedName>
</protein>
<dbReference type="Gene3D" id="3.10.129.110">
    <property type="entry name" value="Polyketide synthase dehydratase"/>
    <property type="match status" value="1"/>
</dbReference>
<feature type="region of interest" description="Disordered" evidence="1">
    <location>
        <begin position="391"/>
        <end position="444"/>
    </location>
</feature>
<dbReference type="InterPro" id="IPR042104">
    <property type="entry name" value="PKS_dehydratase_sf"/>
</dbReference>
<dbReference type="SUPFAM" id="SSF48452">
    <property type="entry name" value="TPR-like"/>
    <property type="match status" value="1"/>
</dbReference>
<evidence type="ECO:0000313" key="3">
    <source>
        <dbReference type="Proteomes" id="UP001189429"/>
    </source>
</evidence>
<feature type="compositionally biased region" description="Polar residues" evidence="1">
    <location>
        <begin position="392"/>
        <end position="403"/>
    </location>
</feature>
<keyword evidence="3" id="KW-1185">Reference proteome</keyword>
<accession>A0ABN9PIR0</accession>
<dbReference type="InterPro" id="IPR011990">
    <property type="entry name" value="TPR-like_helical_dom_sf"/>
</dbReference>
<proteinExistence type="predicted"/>
<evidence type="ECO:0000256" key="1">
    <source>
        <dbReference type="SAM" id="MobiDB-lite"/>
    </source>
</evidence>
<organism evidence="2 3">
    <name type="scientific">Prorocentrum cordatum</name>
    <dbReference type="NCBI Taxonomy" id="2364126"/>
    <lineage>
        <taxon>Eukaryota</taxon>
        <taxon>Sar</taxon>
        <taxon>Alveolata</taxon>
        <taxon>Dinophyceae</taxon>
        <taxon>Prorocentrales</taxon>
        <taxon>Prorocentraceae</taxon>
        <taxon>Prorocentrum</taxon>
    </lineage>
</organism>